<dbReference type="Gene3D" id="1.10.340.70">
    <property type="match status" value="1"/>
</dbReference>
<dbReference type="OrthoDB" id="8042447at2759"/>
<dbReference type="EMBL" id="MJFZ01002391">
    <property type="protein sequence ID" value="RAW20778.1"/>
    <property type="molecule type" value="Genomic_DNA"/>
</dbReference>
<protein>
    <recommendedName>
        <fullName evidence="1">Integrase zinc-binding domain-containing protein</fullName>
    </recommendedName>
</protein>
<dbReference type="VEuPathDB" id="FungiDB:PC110_g22780"/>
<dbReference type="STRING" id="29920.A0A329RBY1"/>
<dbReference type="InterPro" id="IPR050951">
    <property type="entry name" value="Retrovirus_Pol_polyprotein"/>
</dbReference>
<dbReference type="PANTHER" id="PTHR37984">
    <property type="entry name" value="PROTEIN CBG26694"/>
    <property type="match status" value="1"/>
</dbReference>
<proteinExistence type="predicted"/>
<evidence type="ECO:0000313" key="2">
    <source>
        <dbReference type="EMBL" id="RAW20778.1"/>
    </source>
</evidence>
<accession>A0A329RBY1</accession>
<sequence length="216" mass="24563">MDLSNLQFKVHHKPGTAMGHVDGPSRLETGQVNSLRMADLLNPVEPVDVAPDLVGEPFEPLVSTSPVKSLKFRETMPPKRKKKLRPQMKGLCLPWTNSVWMWNSSRLKNKKYYPFVRARVVRMAPRYVVTDGLLRRYVNLPARVGPARTLAVPVVPPSYVATILHYCHADLLSSHLGLTKTTEKVKRLAYWPGWHKDVVKYVKECNKCVRGVRVLC</sequence>
<dbReference type="InterPro" id="IPR041588">
    <property type="entry name" value="Integrase_H2C2"/>
</dbReference>
<evidence type="ECO:0000259" key="1">
    <source>
        <dbReference type="Pfam" id="PF17921"/>
    </source>
</evidence>
<dbReference type="Pfam" id="PF17921">
    <property type="entry name" value="Integrase_H2C2"/>
    <property type="match status" value="1"/>
</dbReference>
<dbReference type="PANTHER" id="PTHR37984:SF5">
    <property type="entry name" value="PROTEIN NYNRIN-LIKE"/>
    <property type="match status" value="1"/>
</dbReference>
<dbReference type="FunFam" id="1.10.340.70:FF:000001">
    <property type="entry name" value="Retrovirus-related Pol polyprotein from transposon gypsy-like Protein"/>
    <property type="match status" value="1"/>
</dbReference>
<comment type="caution">
    <text evidence="2">The sequence shown here is derived from an EMBL/GenBank/DDBJ whole genome shotgun (WGS) entry which is preliminary data.</text>
</comment>
<reference evidence="2 3" key="1">
    <citation type="submission" date="2018-01" db="EMBL/GenBank/DDBJ databases">
        <title>Draft genome of the strawberry crown rot pathogen Phytophthora cactorum.</title>
        <authorList>
            <person name="Armitage A.D."/>
            <person name="Lysoe E."/>
            <person name="Nellist C.F."/>
            <person name="Harrison R.J."/>
            <person name="Brurberg M.B."/>
        </authorList>
    </citation>
    <scope>NUCLEOTIDE SEQUENCE [LARGE SCALE GENOMIC DNA]</scope>
    <source>
        <strain evidence="2 3">10300</strain>
    </source>
</reference>
<organism evidence="2 3">
    <name type="scientific">Phytophthora cactorum</name>
    <dbReference type="NCBI Taxonomy" id="29920"/>
    <lineage>
        <taxon>Eukaryota</taxon>
        <taxon>Sar</taxon>
        <taxon>Stramenopiles</taxon>
        <taxon>Oomycota</taxon>
        <taxon>Peronosporomycetes</taxon>
        <taxon>Peronosporales</taxon>
        <taxon>Peronosporaceae</taxon>
        <taxon>Phytophthora</taxon>
    </lineage>
</organism>
<keyword evidence="3" id="KW-1185">Reference proteome</keyword>
<dbReference type="AlphaFoldDB" id="A0A329RBY1"/>
<dbReference type="Proteomes" id="UP000251314">
    <property type="component" value="Unassembled WGS sequence"/>
</dbReference>
<name>A0A329RBY1_9STRA</name>
<evidence type="ECO:0000313" key="3">
    <source>
        <dbReference type="Proteomes" id="UP000251314"/>
    </source>
</evidence>
<feature type="domain" description="Integrase zinc-binding" evidence="1">
    <location>
        <begin position="155"/>
        <end position="210"/>
    </location>
</feature>
<gene>
    <name evidence="2" type="ORF">PC110_g22780</name>
</gene>